<feature type="compositionally biased region" description="Polar residues" evidence="1">
    <location>
        <begin position="250"/>
        <end position="264"/>
    </location>
</feature>
<dbReference type="Gene3D" id="3.40.50.1820">
    <property type="entry name" value="alpha/beta hydrolase"/>
    <property type="match status" value="1"/>
</dbReference>
<organism evidence="2 3">
    <name type="scientific">Tsukamurella paurometabola</name>
    <name type="common">Corynebacterium paurometabolum</name>
    <dbReference type="NCBI Taxonomy" id="2061"/>
    <lineage>
        <taxon>Bacteria</taxon>
        <taxon>Bacillati</taxon>
        <taxon>Actinomycetota</taxon>
        <taxon>Actinomycetes</taxon>
        <taxon>Mycobacteriales</taxon>
        <taxon>Tsukamurellaceae</taxon>
        <taxon>Tsukamurella</taxon>
    </lineage>
</organism>
<feature type="compositionally biased region" description="Low complexity" evidence="1">
    <location>
        <begin position="455"/>
        <end position="469"/>
    </location>
</feature>
<gene>
    <name evidence="2" type="ORF">KFZ73_05590</name>
</gene>
<feature type="compositionally biased region" description="Pro residues" evidence="1">
    <location>
        <begin position="339"/>
        <end position="349"/>
    </location>
</feature>
<protein>
    <recommendedName>
        <fullName evidence="4">PE-PPE domain-containing protein</fullName>
    </recommendedName>
</protein>
<feature type="region of interest" description="Disordered" evidence="1">
    <location>
        <begin position="245"/>
        <end position="264"/>
    </location>
</feature>
<comment type="caution">
    <text evidence="2">The sequence shown here is derived from an EMBL/GenBank/DDBJ whole genome shotgun (WGS) entry which is preliminary data.</text>
</comment>
<evidence type="ECO:0000313" key="2">
    <source>
        <dbReference type="EMBL" id="MBS4100706.1"/>
    </source>
</evidence>
<name>A0ABS5N8V4_TSUPA</name>
<accession>A0ABS5N8V4</accession>
<evidence type="ECO:0000256" key="1">
    <source>
        <dbReference type="SAM" id="MobiDB-lite"/>
    </source>
</evidence>
<proteinExistence type="predicted"/>
<dbReference type="Proteomes" id="UP000676853">
    <property type="component" value="Unassembled WGS sequence"/>
</dbReference>
<dbReference type="InterPro" id="IPR029058">
    <property type="entry name" value="AB_hydrolase_fold"/>
</dbReference>
<dbReference type="EMBL" id="JAGXOE010000008">
    <property type="protein sequence ID" value="MBS4100706.1"/>
    <property type="molecule type" value="Genomic_DNA"/>
</dbReference>
<keyword evidence="3" id="KW-1185">Reference proteome</keyword>
<feature type="compositionally biased region" description="Low complexity" evidence="1">
    <location>
        <begin position="405"/>
        <end position="448"/>
    </location>
</feature>
<evidence type="ECO:0000313" key="3">
    <source>
        <dbReference type="Proteomes" id="UP000676853"/>
    </source>
</evidence>
<sequence>MTARHALRKPRPIALAAAGTGLAGVLALTGGGADLLARVAAKTIIVVGGANDPTGKDQWARISRDHTGPAPVLVQHPAVFGIGFPGFALSSDGEHTYAQSNDIGATATVEALTAAKQDPNEQVVVYTISQGADVVGLAVLRYGKDHPRPSDGTAGITVIEQGSPSFIRSGAWNLIPAGIPGLHTGPVRNDGASGATVVSICVKGDFGCGMGINPVIAAFYFPPGFLMHGTVYTAENIGRYSPITGEPFTPGSTPETPVGTRSETRNGATVTVETYANGTVKRTWAEDGTTWVSIDTGENPWGWMLRRNGIPVPREFDQLLNTLIPVPEPGDSGLIPGVPAAPPADPTPSPARHGTDREDAVSVADLVARDGQRSVAPVVDSSTPSRQDGDPVESASPEQSSADRTAPTEPSAPTETAEPHDASPAPSQPAADAQSTSPAPDEAAAPAERITSSQEAAAPEAAAEPAAQL</sequence>
<feature type="region of interest" description="Disordered" evidence="1">
    <location>
        <begin position="327"/>
        <end position="469"/>
    </location>
</feature>
<dbReference type="SUPFAM" id="SSF53474">
    <property type="entry name" value="alpha/beta-Hydrolases"/>
    <property type="match status" value="1"/>
</dbReference>
<evidence type="ECO:0008006" key="4">
    <source>
        <dbReference type="Google" id="ProtNLM"/>
    </source>
</evidence>
<dbReference type="RefSeq" id="WP_212553163.1">
    <property type="nucleotide sequence ID" value="NZ_JAGXOE010000008.1"/>
</dbReference>
<reference evidence="2 3" key="1">
    <citation type="submission" date="2021-04" db="EMBL/GenBank/DDBJ databases">
        <title>Whole genome sequence analysis of a thiophenic sulfur metabolizing bacteria.</title>
        <authorList>
            <person name="Akhtar N."/>
            <person name="Akram J."/>
            <person name="Aslam A."/>
        </authorList>
    </citation>
    <scope>NUCLEOTIDE SEQUENCE [LARGE SCALE GENOMIC DNA]</scope>
    <source>
        <strain evidence="2 3">3OW</strain>
    </source>
</reference>